<gene>
    <name evidence="3" type="ORF">HMH01_03005</name>
</gene>
<keyword evidence="4" id="KW-1185">Reference proteome</keyword>
<sequence>MVNRFRDSVAVAALAAAAAVPASAQTYNLYGAPGLIDMPTAESLPDAQVGLSLGFLGETQRTGVGFQITPGVHGTLRVGTIQDDPSGTELSFEGFDLQFRLIEENGMLPAIALGLRDFLGDGPYGAEYLVATKTVAPGLKLSGGIGWGRLGSSDGFDNPIGGNVRGGPTTPSGQPQWDSYFTGEAAFFGGLEWATPVDGLTLKAEYSSDAYAPEVAGGFERDSSFNFGLTYAPNENVQLSGYYLYGSTLGVQLSLTGNPFDPQAPQDLGTAPAPVRARPDDAPRGTAWARSTENRDRIIAAAAKVLEADGILIDQARIAGDEIEIHIENTLIQREPKAIGRTARVLALVAPPSVETFRITPVVGDLPVNTVVIRRSDLEAQVDQPDAGMLSWQTTELENARASILGDDVFLAPEGPRFSWSFNPSLPVNLLDTDDGLQLDLLLSAQASYRLAPGLSVTGEVSRFLVGTDQKTVSTSTSTLPRVRSDSDLYWSGRDFDLNRLTLDWVAKPHEAIYTRLSAGLLERMFAGVSGEVLYAPANSDFAYGAELNYARQRDFEGAFDLIDYDVVTGHGSVYWDTGFRGIEAQLDVGRYLAGDYGATVSLARRFANGWDVRGYATLTEVGFDEYGDGSFTKGFEVTIPLGWTLPFETKSESRVELLQVDGDGGARLDIRGRLYDRIRDLDRRSLEDGWSAFWQ</sequence>
<evidence type="ECO:0000256" key="2">
    <source>
        <dbReference type="SAM" id="SignalP"/>
    </source>
</evidence>
<accession>A0A849KVH4</accession>
<name>A0A849KVH4_9RHOB</name>
<reference evidence="3 4" key="1">
    <citation type="submission" date="2020-05" db="EMBL/GenBank/DDBJ databases">
        <title>Gimesia benthica sp. nov., a novel planctomycete isolated from a deep-sea water sample of the Northwest Indian Ocean.</title>
        <authorList>
            <person name="Wang J."/>
            <person name="Ruan C."/>
            <person name="Song L."/>
            <person name="Zhu Y."/>
            <person name="Li A."/>
            <person name="Zheng X."/>
            <person name="Wang L."/>
            <person name="Lu Z."/>
            <person name="Huang Y."/>
            <person name="Du W."/>
            <person name="Zhou Y."/>
            <person name="Huang L."/>
            <person name="Dai X."/>
        </authorList>
    </citation>
    <scope>NUCLEOTIDE SEQUENCE [LARGE SCALE GENOMIC DNA]</scope>
    <source>
        <strain evidence="3 4">YYQ-30</strain>
    </source>
</reference>
<dbReference type="Pfam" id="PF06082">
    <property type="entry name" value="YjbH"/>
    <property type="match status" value="1"/>
</dbReference>
<keyword evidence="2" id="KW-0732">Signal</keyword>
<feature type="region of interest" description="Disordered" evidence="1">
    <location>
        <begin position="261"/>
        <end position="287"/>
    </location>
</feature>
<dbReference type="RefSeq" id="WP_171322329.1">
    <property type="nucleotide sequence ID" value="NZ_JABFBC010000001.1"/>
</dbReference>
<evidence type="ECO:0000256" key="1">
    <source>
        <dbReference type="SAM" id="MobiDB-lite"/>
    </source>
</evidence>
<dbReference type="AlphaFoldDB" id="A0A849KVH4"/>
<dbReference type="Proteomes" id="UP000572377">
    <property type="component" value="Unassembled WGS sequence"/>
</dbReference>
<proteinExistence type="predicted"/>
<organism evidence="3 4">
    <name type="scientific">Halovulum dunhuangense</name>
    <dbReference type="NCBI Taxonomy" id="1505036"/>
    <lineage>
        <taxon>Bacteria</taxon>
        <taxon>Pseudomonadati</taxon>
        <taxon>Pseudomonadota</taxon>
        <taxon>Alphaproteobacteria</taxon>
        <taxon>Rhodobacterales</taxon>
        <taxon>Paracoccaceae</taxon>
        <taxon>Halovulum</taxon>
    </lineage>
</organism>
<feature type="chain" id="PRO_5032396368" evidence="2">
    <location>
        <begin position="25"/>
        <end position="696"/>
    </location>
</feature>
<feature type="signal peptide" evidence="2">
    <location>
        <begin position="1"/>
        <end position="24"/>
    </location>
</feature>
<evidence type="ECO:0000313" key="4">
    <source>
        <dbReference type="Proteomes" id="UP000572377"/>
    </source>
</evidence>
<dbReference type="InterPro" id="IPR010344">
    <property type="entry name" value="YbjH"/>
</dbReference>
<evidence type="ECO:0000313" key="3">
    <source>
        <dbReference type="EMBL" id="NNU79398.1"/>
    </source>
</evidence>
<protein>
    <submittedName>
        <fullName evidence="3">YjbH domain-containing protein</fullName>
    </submittedName>
</protein>
<dbReference type="EMBL" id="JABFBC010000001">
    <property type="protein sequence ID" value="NNU79398.1"/>
    <property type="molecule type" value="Genomic_DNA"/>
</dbReference>
<comment type="caution">
    <text evidence="3">The sequence shown here is derived from an EMBL/GenBank/DDBJ whole genome shotgun (WGS) entry which is preliminary data.</text>
</comment>